<feature type="domain" description="Alpha galactosidase C-terminal" evidence="1">
    <location>
        <begin position="3"/>
        <end position="36"/>
    </location>
</feature>
<evidence type="ECO:0000259" key="1">
    <source>
        <dbReference type="Pfam" id="PF17801"/>
    </source>
</evidence>
<protein>
    <recommendedName>
        <fullName evidence="1">Alpha galactosidase C-terminal domain-containing protein</fullName>
    </recommendedName>
</protein>
<dbReference type="InterPro" id="IPR041233">
    <property type="entry name" value="Melibiase_C"/>
</dbReference>
<dbReference type="Gene3D" id="2.60.40.1180">
    <property type="entry name" value="Golgi alpha-mannosidase II"/>
    <property type="match status" value="1"/>
</dbReference>
<organism evidence="2">
    <name type="scientific">hydrothermal vent metagenome</name>
    <dbReference type="NCBI Taxonomy" id="652676"/>
    <lineage>
        <taxon>unclassified sequences</taxon>
        <taxon>metagenomes</taxon>
        <taxon>ecological metagenomes</taxon>
    </lineage>
</organism>
<accession>A0A3B1BA86</accession>
<dbReference type="EMBL" id="UOGD01000005">
    <property type="protein sequence ID" value="VAX15119.1"/>
    <property type="molecule type" value="Genomic_DNA"/>
</dbReference>
<proteinExistence type="predicted"/>
<name>A0A3B1BA86_9ZZZZ</name>
<reference evidence="2" key="1">
    <citation type="submission" date="2018-06" db="EMBL/GenBank/DDBJ databases">
        <authorList>
            <person name="Zhirakovskaya E."/>
        </authorList>
    </citation>
    <scope>NUCLEOTIDE SEQUENCE</scope>
</reference>
<dbReference type="InterPro" id="IPR013780">
    <property type="entry name" value="Glyco_hydro_b"/>
</dbReference>
<dbReference type="SUPFAM" id="SSF51011">
    <property type="entry name" value="Glycosyl hydrolase domain"/>
    <property type="match status" value="1"/>
</dbReference>
<sequence length="39" mass="4624">NEKVTLRDVWRQKDMGKLQNEFTARIPSHGVKLLKVFLK</sequence>
<gene>
    <name evidence="2" type="ORF">MNBD_IGNAVI01-997</name>
</gene>
<feature type="non-terminal residue" evidence="2">
    <location>
        <position position="1"/>
    </location>
</feature>
<dbReference type="AlphaFoldDB" id="A0A3B1BA86"/>
<evidence type="ECO:0000313" key="2">
    <source>
        <dbReference type="EMBL" id="VAX15119.1"/>
    </source>
</evidence>
<dbReference type="Pfam" id="PF17801">
    <property type="entry name" value="Melibiase_C"/>
    <property type="match status" value="1"/>
</dbReference>